<keyword evidence="2" id="KW-1185">Reference proteome</keyword>
<dbReference type="Proteomes" id="UP000663760">
    <property type="component" value="Chromosome 13"/>
</dbReference>
<dbReference type="EMBL" id="LR746276">
    <property type="protein sequence ID" value="CAA7406935.1"/>
    <property type="molecule type" value="Genomic_DNA"/>
</dbReference>
<accession>A0A7I8LCD5</accession>
<dbReference type="AlphaFoldDB" id="A0A7I8LCD5"/>
<protein>
    <submittedName>
        <fullName evidence="1">Uncharacterized protein</fullName>
    </submittedName>
</protein>
<proteinExistence type="predicted"/>
<name>A0A7I8LCD5_SPIIN</name>
<sequence length="50" mass="5709">MSTLSLSFAIPIHDETRLQFVDILHLPHRVTCYIRTKNTSTSTEDDGCMI</sequence>
<gene>
    <name evidence="1" type="ORF">SI8410_13017613</name>
</gene>
<organism evidence="1 2">
    <name type="scientific">Spirodela intermedia</name>
    <name type="common">Intermediate duckweed</name>
    <dbReference type="NCBI Taxonomy" id="51605"/>
    <lineage>
        <taxon>Eukaryota</taxon>
        <taxon>Viridiplantae</taxon>
        <taxon>Streptophyta</taxon>
        <taxon>Embryophyta</taxon>
        <taxon>Tracheophyta</taxon>
        <taxon>Spermatophyta</taxon>
        <taxon>Magnoliopsida</taxon>
        <taxon>Liliopsida</taxon>
        <taxon>Araceae</taxon>
        <taxon>Lemnoideae</taxon>
        <taxon>Spirodela</taxon>
    </lineage>
</organism>
<evidence type="ECO:0000313" key="1">
    <source>
        <dbReference type="EMBL" id="CAA7406935.1"/>
    </source>
</evidence>
<reference evidence="1" key="1">
    <citation type="submission" date="2020-02" db="EMBL/GenBank/DDBJ databases">
        <authorList>
            <person name="Scholz U."/>
            <person name="Mascher M."/>
            <person name="Fiebig A."/>
        </authorList>
    </citation>
    <scope>NUCLEOTIDE SEQUENCE</scope>
</reference>
<evidence type="ECO:0000313" key="2">
    <source>
        <dbReference type="Proteomes" id="UP000663760"/>
    </source>
</evidence>